<comment type="subcellular location">
    <subcellularLocation>
        <location evidence="1">Cell membrane</location>
        <topology evidence="1">Multi-pass membrane protein</topology>
    </subcellularLocation>
</comment>
<dbReference type="RefSeq" id="WP_123380426.1">
    <property type="nucleotide sequence ID" value="NZ_RJKN01000006.1"/>
</dbReference>
<reference evidence="8 9" key="1">
    <citation type="journal article" date="2015" name="Stand. Genomic Sci.">
        <title>Genomic Encyclopedia of Bacterial and Archaeal Type Strains, Phase III: the genomes of soil and plant-associated and newly described type strains.</title>
        <authorList>
            <person name="Whitman W.B."/>
            <person name="Woyke T."/>
            <person name="Klenk H.P."/>
            <person name="Zhou Y."/>
            <person name="Lilburn T.G."/>
            <person name="Beck B.J."/>
            <person name="De Vos P."/>
            <person name="Vandamme P."/>
            <person name="Eisen J.A."/>
            <person name="Garrity G."/>
            <person name="Hugenholtz P."/>
            <person name="Kyrpides N.C."/>
        </authorList>
    </citation>
    <scope>NUCLEOTIDE SEQUENCE [LARGE SCALE GENOMIC DNA]</scope>
    <source>
        <strain evidence="8 9">CECT 7306</strain>
    </source>
</reference>
<comment type="caution">
    <text evidence="8">The sequence shown here is derived from an EMBL/GenBank/DDBJ whole genome shotgun (WGS) entry which is preliminary data.</text>
</comment>
<accession>A0A3N1GW87</accession>
<keyword evidence="6 7" id="KW-0472">Membrane</keyword>
<dbReference type="OrthoDB" id="5189166at2"/>
<feature type="transmembrane region" description="Helical" evidence="7">
    <location>
        <begin position="45"/>
        <end position="68"/>
    </location>
</feature>
<evidence type="ECO:0000256" key="7">
    <source>
        <dbReference type="SAM" id="Phobius"/>
    </source>
</evidence>
<gene>
    <name evidence="8" type="ORF">EDC03_2322</name>
</gene>
<dbReference type="EMBL" id="RJKN01000006">
    <property type="protein sequence ID" value="ROP34508.1"/>
    <property type="molecule type" value="Genomic_DNA"/>
</dbReference>
<keyword evidence="5 7" id="KW-1133">Transmembrane helix</keyword>
<keyword evidence="4 7" id="KW-0812">Transmembrane</keyword>
<dbReference type="InterPro" id="IPR051311">
    <property type="entry name" value="DedA_domain"/>
</dbReference>
<evidence type="ECO:0000256" key="4">
    <source>
        <dbReference type="ARBA" id="ARBA00022692"/>
    </source>
</evidence>
<evidence type="ECO:0000313" key="9">
    <source>
        <dbReference type="Proteomes" id="UP000276232"/>
    </source>
</evidence>
<proteinExistence type="inferred from homology"/>
<dbReference type="PANTHER" id="PTHR42709:SF6">
    <property type="entry name" value="UNDECAPRENYL PHOSPHATE TRANSPORTER A"/>
    <property type="match status" value="1"/>
</dbReference>
<dbReference type="InParanoid" id="A0A3N1GW87"/>
<keyword evidence="9" id="KW-1185">Reference proteome</keyword>
<sequence>MDTWHVLLVGLVVLLGSSIPFVPTGQVLSGAAALASGSWSTLLLVYGVCVGASVLGDGALFVGSRVAAHHLPARTQRWLVARRFFPAVRSARAGIAAHAGQAVVTGRLLPGGRAPVVVALASGRHPLSRFLAADVVACALWAGLYVTLGALGGRVAGTPLLGTVLAVSAAVVVGLVLRVVARARSRHGDGEEAGAARAVPGGTAG</sequence>
<dbReference type="Proteomes" id="UP000276232">
    <property type="component" value="Unassembled WGS sequence"/>
</dbReference>
<evidence type="ECO:0000256" key="5">
    <source>
        <dbReference type="ARBA" id="ARBA00022989"/>
    </source>
</evidence>
<dbReference type="AlphaFoldDB" id="A0A3N1GW87"/>
<feature type="transmembrane region" description="Helical" evidence="7">
    <location>
        <begin position="130"/>
        <end position="148"/>
    </location>
</feature>
<comment type="similarity">
    <text evidence="2">Belongs to the DedA family.</text>
</comment>
<name>A0A3N1GW87_9ACTN</name>
<organism evidence="8 9">
    <name type="scientific">Pseudokineococcus lusitanus</name>
    <dbReference type="NCBI Taxonomy" id="763993"/>
    <lineage>
        <taxon>Bacteria</taxon>
        <taxon>Bacillati</taxon>
        <taxon>Actinomycetota</taxon>
        <taxon>Actinomycetes</taxon>
        <taxon>Kineosporiales</taxon>
        <taxon>Kineosporiaceae</taxon>
        <taxon>Pseudokineococcus</taxon>
    </lineage>
</organism>
<keyword evidence="3" id="KW-1003">Cell membrane</keyword>
<evidence type="ECO:0000256" key="2">
    <source>
        <dbReference type="ARBA" id="ARBA00010792"/>
    </source>
</evidence>
<evidence type="ECO:0000256" key="6">
    <source>
        <dbReference type="ARBA" id="ARBA00023136"/>
    </source>
</evidence>
<dbReference type="PANTHER" id="PTHR42709">
    <property type="entry name" value="ALKALINE PHOSPHATASE LIKE PROTEIN"/>
    <property type="match status" value="1"/>
</dbReference>
<feature type="transmembrane region" description="Helical" evidence="7">
    <location>
        <begin position="160"/>
        <end position="181"/>
    </location>
</feature>
<evidence type="ECO:0000256" key="1">
    <source>
        <dbReference type="ARBA" id="ARBA00004651"/>
    </source>
</evidence>
<dbReference type="GO" id="GO:0005886">
    <property type="term" value="C:plasma membrane"/>
    <property type="evidence" value="ECO:0007669"/>
    <property type="project" value="UniProtKB-SubCell"/>
</dbReference>
<protein>
    <submittedName>
        <fullName evidence="8">Membrane protein DedA with SNARE-associated domain</fullName>
    </submittedName>
</protein>
<evidence type="ECO:0000313" key="8">
    <source>
        <dbReference type="EMBL" id="ROP34508.1"/>
    </source>
</evidence>
<evidence type="ECO:0000256" key="3">
    <source>
        <dbReference type="ARBA" id="ARBA00022475"/>
    </source>
</evidence>